<evidence type="ECO:0000256" key="1">
    <source>
        <dbReference type="SAM" id="Phobius"/>
    </source>
</evidence>
<keyword evidence="3" id="KW-1185">Reference proteome</keyword>
<dbReference type="Pfam" id="PF19579">
    <property type="entry name" value="FtsL_2"/>
    <property type="match status" value="1"/>
</dbReference>
<keyword evidence="1" id="KW-0472">Membrane</keyword>
<keyword evidence="1" id="KW-1133">Transmembrane helix</keyword>
<sequence length="184" mass="21837">MLFLLDPSIFFSKSHQEIKKQAICGKICGKSQLCLFTEKGLHPFEKPLYKNWIKMRENIYKPIKKITLFGRLEKILCLNNAFLEKLSTYYLYRLLYLFFLGLLYIWNAHYHEKVLHQINQLQPVVDGLRVKYMRWQSSYIFSSKQSEVAKRAALLGIYESKVPPYRIKIKKSTDPQIKITNIHS</sequence>
<name>A0A3N2QBE3_9BACT</name>
<accession>A0A3N2QBE3</accession>
<dbReference type="OrthoDB" id="981249at2"/>
<dbReference type="EMBL" id="RARA01000026">
    <property type="protein sequence ID" value="ROT47146.1"/>
    <property type="molecule type" value="Genomic_DNA"/>
</dbReference>
<comment type="caution">
    <text evidence="2">The sequence shown here is derived from an EMBL/GenBank/DDBJ whole genome shotgun (WGS) entry which is preliminary data.</text>
</comment>
<gene>
    <name evidence="2" type="ORF">EDM02_04685</name>
</gene>
<dbReference type="InterPro" id="IPR045755">
    <property type="entry name" value="FtsL-like"/>
</dbReference>
<reference evidence="2 3" key="1">
    <citation type="submission" date="2018-09" db="EMBL/GenBank/DDBJ databases">
        <title>Comparative Genomics of Wolbachia-Cardinium Dual Endosymbiosis in a Plant-Parasitic Nematode.</title>
        <authorList>
            <person name="Brown A.M.V."/>
            <person name="Wasala S.K."/>
            <person name="Howe D.K."/>
            <person name="Peetz A.B."/>
            <person name="Zasada I.A."/>
            <person name="Denver D.R."/>
        </authorList>
    </citation>
    <scope>NUCLEOTIDE SEQUENCE [LARGE SCALE GENOMIC DNA]</scope>
    <source>
        <strain evidence="2 3">Pp_1</strain>
    </source>
</reference>
<evidence type="ECO:0000313" key="3">
    <source>
        <dbReference type="Proteomes" id="UP000270927"/>
    </source>
</evidence>
<proteinExistence type="predicted"/>
<keyword evidence="1" id="KW-0812">Transmembrane</keyword>
<feature type="transmembrane region" description="Helical" evidence="1">
    <location>
        <begin position="89"/>
        <end position="106"/>
    </location>
</feature>
<protein>
    <submittedName>
        <fullName evidence="2">Uncharacterized protein</fullName>
    </submittedName>
</protein>
<dbReference type="Proteomes" id="UP000270927">
    <property type="component" value="Unassembled WGS sequence"/>
</dbReference>
<dbReference type="AlphaFoldDB" id="A0A3N2QBE3"/>
<dbReference type="RefSeq" id="WP_123663426.1">
    <property type="nucleotide sequence ID" value="NZ_RARA01000026.1"/>
</dbReference>
<evidence type="ECO:0000313" key="2">
    <source>
        <dbReference type="EMBL" id="ROT47146.1"/>
    </source>
</evidence>
<organism evidence="2 3">
    <name type="scientific">Candidatus Cardinium hertigii</name>
    <dbReference type="NCBI Taxonomy" id="247481"/>
    <lineage>
        <taxon>Bacteria</taxon>
        <taxon>Pseudomonadati</taxon>
        <taxon>Bacteroidota</taxon>
        <taxon>Cytophagia</taxon>
        <taxon>Cytophagales</taxon>
        <taxon>Amoebophilaceae</taxon>
        <taxon>Candidatus Cardinium</taxon>
    </lineage>
</organism>